<dbReference type="Pfam" id="PF00157">
    <property type="entry name" value="Pou"/>
    <property type="match status" value="1"/>
</dbReference>
<dbReference type="InterPro" id="IPR001356">
    <property type="entry name" value="HD"/>
</dbReference>
<dbReference type="SUPFAM" id="SSF47413">
    <property type="entry name" value="lambda repressor-like DNA-binding domains"/>
    <property type="match status" value="1"/>
</dbReference>
<evidence type="ECO:0000256" key="3">
    <source>
        <dbReference type="ARBA" id="ARBA00023155"/>
    </source>
</evidence>
<dbReference type="OrthoDB" id="6358449at2759"/>
<dbReference type="GO" id="GO:0030154">
    <property type="term" value="P:cell differentiation"/>
    <property type="evidence" value="ECO:0007669"/>
    <property type="project" value="UniProtKB-ARBA"/>
</dbReference>
<comment type="similarity">
    <text evidence="7">Belongs to the POU transcription factor family.</text>
</comment>
<feature type="domain" description="POU-specific" evidence="10">
    <location>
        <begin position="272"/>
        <end position="346"/>
    </location>
</feature>
<evidence type="ECO:0000259" key="9">
    <source>
        <dbReference type="PROSITE" id="PS50071"/>
    </source>
</evidence>
<comment type="caution">
    <text evidence="11">The sequence shown here is derived from an EMBL/GenBank/DDBJ whole genome shotgun (WGS) entry which is preliminary data.</text>
</comment>
<feature type="region of interest" description="Disordered" evidence="8">
    <location>
        <begin position="85"/>
        <end position="106"/>
    </location>
</feature>
<keyword evidence="12" id="KW-1185">Reference proteome</keyword>
<keyword evidence="3 5" id="KW-0371">Homeobox</keyword>
<dbReference type="PANTHER" id="PTHR11636">
    <property type="entry name" value="POU DOMAIN"/>
    <property type="match status" value="1"/>
</dbReference>
<feature type="region of interest" description="Disordered" evidence="8">
    <location>
        <begin position="369"/>
        <end position="396"/>
    </location>
</feature>
<evidence type="ECO:0000256" key="8">
    <source>
        <dbReference type="SAM" id="MobiDB-lite"/>
    </source>
</evidence>
<keyword evidence="4 5" id="KW-0539">Nucleus</keyword>
<evidence type="ECO:0000256" key="6">
    <source>
        <dbReference type="RuleBase" id="RU000682"/>
    </source>
</evidence>
<dbReference type="InterPro" id="IPR000327">
    <property type="entry name" value="POU_dom"/>
</dbReference>
<dbReference type="InterPro" id="IPR013847">
    <property type="entry name" value="POU"/>
</dbReference>
<dbReference type="Proteomes" id="UP000835052">
    <property type="component" value="Unassembled WGS sequence"/>
</dbReference>
<dbReference type="InterPro" id="IPR010982">
    <property type="entry name" value="Lambda_DNA-bd_dom_sf"/>
</dbReference>
<dbReference type="SMART" id="SM00389">
    <property type="entry name" value="HOX"/>
    <property type="match status" value="1"/>
</dbReference>
<dbReference type="SMART" id="SM00352">
    <property type="entry name" value="POU"/>
    <property type="match status" value="1"/>
</dbReference>
<evidence type="ECO:0000256" key="1">
    <source>
        <dbReference type="ARBA" id="ARBA00004123"/>
    </source>
</evidence>
<evidence type="ECO:0000313" key="12">
    <source>
        <dbReference type="Proteomes" id="UP000835052"/>
    </source>
</evidence>
<dbReference type="PROSITE" id="PS00027">
    <property type="entry name" value="HOMEOBOX_1"/>
    <property type="match status" value="1"/>
</dbReference>
<dbReference type="Pfam" id="PF00046">
    <property type="entry name" value="Homeodomain"/>
    <property type="match status" value="1"/>
</dbReference>
<feature type="compositionally biased region" description="Polar residues" evidence="8">
    <location>
        <begin position="136"/>
        <end position="170"/>
    </location>
</feature>
<feature type="compositionally biased region" description="Low complexity" evidence="8">
    <location>
        <begin position="376"/>
        <end position="396"/>
    </location>
</feature>
<keyword evidence="7" id="KW-0804">Transcription</keyword>
<dbReference type="PANTHER" id="PTHR11636:SF137">
    <property type="entry name" value="HOMEOBOX PROTEIN CEH-18"/>
    <property type="match status" value="1"/>
</dbReference>
<feature type="DNA-binding region" description="Homeobox" evidence="5">
    <location>
        <begin position="404"/>
        <end position="463"/>
    </location>
</feature>
<dbReference type="PRINTS" id="PR00028">
    <property type="entry name" value="POUDOMAIN"/>
</dbReference>
<dbReference type="PROSITE" id="PS51179">
    <property type="entry name" value="POU_3"/>
    <property type="match status" value="1"/>
</dbReference>
<name>A0A8S1GPR0_9PELO</name>
<dbReference type="InterPro" id="IPR009057">
    <property type="entry name" value="Homeodomain-like_sf"/>
</dbReference>
<reference evidence="11" key="1">
    <citation type="submission" date="2020-10" db="EMBL/GenBank/DDBJ databases">
        <authorList>
            <person name="Kikuchi T."/>
        </authorList>
    </citation>
    <scope>NUCLEOTIDE SEQUENCE</scope>
    <source>
        <strain evidence="11">NKZ352</strain>
    </source>
</reference>
<dbReference type="AlphaFoldDB" id="A0A8S1GPR0"/>
<feature type="compositionally biased region" description="Polar residues" evidence="8">
    <location>
        <begin position="18"/>
        <end position="27"/>
    </location>
</feature>
<comment type="subcellular location">
    <subcellularLocation>
        <location evidence="1 5 6">Nucleus</location>
    </subcellularLocation>
</comment>
<feature type="region of interest" description="Disordered" evidence="8">
    <location>
        <begin position="129"/>
        <end position="179"/>
    </location>
</feature>
<evidence type="ECO:0000256" key="7">
    <source>
        <dbReference type="RuleBase" id="RU361194"/>
    </source>
</evidence>
<dbReference type="PROSITE" id="PS50071">
    <property type="entry name" value="HOMEOBOX_2"/>
    <property type="match status" value="1"/>
</dbReference>
<keyword evidence="2 5" id="KW-0238">DNA-binding</keyword>
<dbReference type="InterPro" id="IPR050255">
    <property type="entry name" value="POU_domain_TF"/>
</dbReference>
<dbReference type="Gene3D" id="1.10.260.40">
    <property type="entry name" value="lambda repressor-like DNA-binding domains"/>
    <property type="match status" value="1"/>
</dbReference>
<dbReference type="GO" id="GO:0000981">
    <property type="term" value="F:DNA-binding transcription factor activity, RNA polymerase II-specific"/>
    <property type="evidence" value="ECO:0007669"/>
    <property type="project" value="InterPro"/>
</dbReference>
<dbReference type="PROSITE" id="PS00035">
    <property type="entry name" value="POU_1"/>
    <property type="match status" value="1"/>
</dbReference>
<feature type="region of interest" description="Disordered" evidence="8">
    <location>
        <begin position="1"/>
        <end position="33"/>
    </location>
</feature>
<evidence type="ECO:0000256" key="4">
    <source>
        <dbReference type="ARBA" id="ARBA00023242"/>
    </source>
</evidence>
<dbReference type="PROSITE" id="PS00465">
    <property type="entry name" value="POU_2"/>
    <property type="match status" value="1"/>
</dbReference>
<organism evidence="11 12">
    <name type="scientific">Caenorhabditis auriculariae</name>
    <dbReference type="NCBI Taxonomy" id="2777116"/>
    <lineage>
        <taxon>Eukaryota</taxon>
        <taxon>Metazoa</taxon>
        <taxon>Ecdysozoa</taxon>
        <taxon>Nematoda</taxon>
        <taxon>Chromadorea</taxon>
        <taxon>Rhabditida</taxon>
        <taxon>Rhabditina</taxon>
        <taxon>Rhabditomorpha</taxon>
        <taxon>Rhabditoidea</taxon>
        <taxon>Rhabditidae</taxon>
        <taxon>Peloderinae</taxon>
        <taxon>Caenorhabditis</taxon>
    </lineage>
</organism>
<feature type="region of interest" description="Disordered" evidence="8">
    <location>
        <begin position="496"/>
        <end position="520"/>
    </location>
</feature>
<gene>
    <name evidence="11" type="ORF">CAUJ_LOCUS1295</name>
</gene>
<dbReference type="InterPro" id="IPR017970">
    <property type="entry name" value="Homeobox_CS"/>
</dbReference>
<protein>
    <recommendedName>
        <fullName evidence="7">POU domain protein</fullName>
    </recommendedName>
</protein>
<evidence type="ECO:0000256" key="2">
    <source>
        <dbReference type="ARBA" id="ARBA00023125"/>
    </source>
</evidence>
<evidence type="ECO:0000256" key="5">
    <source>
        <dbReference type="PROSITE-ProRule" id="PRU00108"/>
    </source>
</evidence>
<dbReference type="Gene3D" id="1.10.10.60">
    <property type="entry name" value="Homeodomain-like"/>
    <property type="match status" value="1"/>
</dbReference>
<dbReference type="FunFam" id="1.10.260.40:FF:000001">
    <property type="entry name" value="POU domain protein"/>
    <property type="match status" value="1"/>
</dbReference>
<dbReference type="GO" id="GO:0000978">
    <property type="term" value="F:RNA polymerase II cis-regulatory region sequence-specific DNA binding"/>
    <property type="evidence" value="ECO:0007669"/>
    <property type="project" value="TreeGrafter"/>
</dbReference>
<evidence type="ECO:0000259" key="10">
    <source>
        <dbReference type="PROSITE" id="PS51179"/>
    </source>
</evidence>
<sequence length="520" mass="57288">MDGFDLLPHPPDADGLMTSRTSPSLIGSSKRKSRPVKRLFLENEETEAGDGDGCGLVMGSQPSDTLLESTAHSLLIFNDDDVAQREEDDVATSEVLSTESDEASLMEQPAGSFTNSDLLRKFAETIAANQAKERAQSQNSDSCSQQEHPSTPTPSSNGMDHSEPSPSITPMTPLFPSTDLFQSPERLLQAMLNPNLNLGINNSLQSLLTPQNGLLSSPLLNAHANATFFHTLMAAATKKPEHRPTSNPNLKTTTKRRLFADEERARVEAANDERIDMSDLEAFAQTFKKQRIKFGFTQGDVGVALGKRYGTDFSQTTISRFEALNLSFKNMCKLRPLLKEWLADIESAIENGATLNDLIEKRAPSTAASPRSDAFITSSELSSNSSTPLPPIITISRSDPNVKRRRKRTNLDMTQRASLDTFFAINPRPDHDKMTEIANSLELERDVVRVWFCNRRQKMRRVDEPTDSEATTPVVNPIFNSFNPLNALEKLKAASQFLGTPDEGDELSVSPEVEMGDSPS</sequence>
<dbReference type="EMBL" id="CAJGYM010000002">
    <property type="protein sequence ID" value="CAD6185376.1"/>
    <property type="molecule type" value="Genomic_DNA"/>
</dbReference>
<feature type="domain" description="Homeobox" evidence="9">
    <location>
        <begin position="402"/>
        <end position="462"/>
    </location>
</feature>
<proteinExistence type="inferred from homology"/>
<dbReference type="SUPFAM" id="SSF46689">
    <property type="entry name" value="Homeodomain-like"/>
    <property type="match status" value="1"/>
</dbReference>
<evidence type="ECO:0000313" key="11">
    <source>
        <dbReference type="EMBL" id="CAD6185376.1"/>
    </source>
</evidence>
<dbReference type="CDD" id="cd00086">
    <property type="entry name" value="homeodomain"/>
    <property type="match status" value="1"/>
</dbReference>
<accession>A0A8S1GPR0</accession>
<dbReference type="GO" id="GO:0005634">
    <property type="term" value="C:nucleus"/>
    <property type="evidence" value="ECO:0007669"/>
    <property type="project" value="UniProtKB-SubCell"/>
</dbReference>